<dbReference type="Pfam" id="PF18616">
    <property type="entry name" value="CdiI_3"/>
    <property type="match status" value="1"/>
</dbReference>
<name>A0A7W3ED78_ESCFE</name>
<evidence type="ECO:0000313" key="2">
    <source>
        <dbReference type="Proteomes" id="UP000510927"/>
    </source>
</evidence>
<protein>
    <submittedName>
        <fullName evidence="1">Uncharacterized protein</fullName>
    </submittedName>
</protein>
<gene>
    <name evidence="1" type="ORF">HVY52_16050</name>
</gene>
<proteinExistence type="predicted"/>
<evidence type="ECO:0000313" key="1">
    <source>
        <dbReference type="EMBL" id="QLN01237.1"/>
    </source>
</evidence>
<reference evidence="1 2" key="1">
    <citation type="submission" date="2020-06" db="EMBL/GenBank/DDBJ databases">
        <title>REHAB project genomes.</title>
        <authorList>
            <person name="Shaw L.P."/>
        </authorList>
    </citation>
    <scope>NUCLEOTIDE SEQUENCE [LARGE SCALE GENOMIC DNA]</scope>
    <source>
        <strain evidence="1 2">RHB28-C13</strain>
    </source>
</reference>
<dbReference type="CDD" id="cd20691">
    <property type="entry name" value="CdiI_EC536-like"/>
    <property type="match status" value="1"/>
</dbReference>
<dbReference type="InterPro" id="IPR040547">
    <property type="entry name" value="CdiI"/>
</dbReference>
<dbReference type="AlphaFoldDB" id="A0A7W3ED78"/>
<accession>A0A7W3ED78</accession>
<organism evidence="1 2">
    <name type="scientific">Escherichia fergusonii</name>
    <dbReference type="NCBI Taxonomy" id="564"/>
    <lineage>
        <taxon>Bacteria</taxon>
        <taxon>Pseudomonadati</taxon>
        <taxon>Pseudomonadota</taxon>
        <taxon>Gammaproteobacteria</taxon>
        <taxon>Enterobacterales</taxon>
        <taxon>Enterobacteriaceae</taxon>
        <taxon>Escherichia</taxon>
    </lineage>
</organism>
<dbReference type="EMBL" id="CP055675">
    <property type="protein sequence ID" value="QLN01237.1"/>
    <property type="molecule type" value="Genomic_DNA"/>
</dbReference>
<dbReference type="Proteomes" id="UP000510927">
    <property type="component" value="Chromosome"/>
</dbReference>
<sequence length="149" mass="17436">MLFQKNYSEQRHYKLKNKETLKQIYHLQYDSFAFKSGLINWYNSLLDKTPDELDENDIAKMLRQNILPALAVQKAIEMIEINLMVGYLYDGELLLVLSNLIGSDYFSPLQLLKLKNIINNFDDNMLNVAAMSDEEKKLFIATMNFIMNN</sequence>